<proteinExistence type="inferred from homology"/>
<comment type="similarity">
    <text evidence="1">Belongs to the peptidase M16 family.</text>
</comment>
<evidence type="ECO:0000256" key="4">
    <source>
        <dbReference type="ARBA" id="ARBA00022833"/>
    </source>
</evidence>
<evidence type="ECO:0000313" key="8">
    <source>
        <dbReference type="EMBL" id="PZW40473.1"/>
    </source>
</evidence>
<sequence>MMVFLGYGQSLQHSRPSTDVVEGQLNNGLKYYLKHLPNAGNKIHMRLLVKAGVEQEQEGQVELAHLLEHVAFGPSPHFPKGIMHLESMRSLGMVRGDINGGTGMKSTSYYLRVPKEHPQSVDKALHWLRDIAADVKFNAREVEKEKASVKQEMLFRESDEPLIVAAVETLEAKIYPCTRFTDQLLEGIEALTPQELEHFYKKWYRPDRMAILIVGDLKEMKNLEQHIQKLFGDIPPAQQMQKVTDCEEVYQKKPPQFYVEELAEASHFLRYQLYYRTQLAECIQMPKGFLSSIEFNLFLDILRKRLEHVYANQISVKNEYQYASKPMSYSIQLCGQPQNSQEVLSGITNALQVLKAYGVYPEEYKEVVEQYVSQGLPRAHNFWIKQLERHFLEGHPLFASPKALETQLRDISLSAFNEHLKEFVQTQPQDIGVITGSKLPSYYKNEDWVRKQLSELSKNQLQPYVLPVVTKELIPAAIKNELKPVSFIEVEPPIKDSQAFVLENGVKIILKPFQPTSGIGAKDLYVQGFRPQGASAFSMVDYASAVVAPRWIQEKDLRDYSSKALNSFKETHGIHLSEPFIDYRETGMAARAPLASTEAVLEWIYTLFQAVSYSAEKVKAWEILYKEREPYVPSSEEEIKSYIREFYGDTVIPRYYGYRNVNPWQNAKFLRQHQAEKSIEIYNRLFNDASQWTFILSGDFNAEEMMPLLQQYLGNLPEESVLTTSRPKASFPKPLLKGPLVRRIKTQKLMSNEKYYLQYIQPTKQVLSWQEEVLVQTLGELIETKLQRLRQELGLSVYDLWSDGYYDLEENRVQIKIEISGIPKEIEAIRKECQQIVEELKKGDISEKYLEAAVERIKLKYTEAYLQTHEKMQQRLYDVLGNKRPWVSHQEYLSYLNGLDPKAIQQAAQRYLIKENQFEFIAGNISP</sequence>
<keyword evidence="9" id="KW-1185">Reference proteome</keyword>
<comment type="caution">
    <text evidence="8">The sequence shown here is derived from an EMBL/GenBank/DDBJ whole genome shotgun (WGS) entry which is preliminary data.</text>
</comment>
<dbReference type="PANTHER" id="PTHR43690:SF17">
    <property type="entry name" value="PROTEIN YHJJ"/>
    <property type="match status" value="1"/>
</dbReference>
<dbReference type="AlphaFoldDB" id="A0A2W7IPA1"/>
<dbReference type="InterPro" id="IPR011765">
    <property type="entry name" value="Pept_M16_N"/>
</dbReference>
<feature type="domain" description="Peptidase M16 N-terminal" evidence="6">
    <location>
        <begin position="44"/>
        <end position="157"/>
    </location>
</feature>
<keyword evidence="3" id="KW-0378">Hydrolase</keyword>
<dbReference type="SUPFAM" id="SSF63411">
    <property type="entry name" value="LuxS/MPP-like metallohydrolase"/>
    <property type="match status" value="3"/>
</dbReference>
<evidence type="ECO:0000256" key="1">
    <source>
        <dbReference type="ARBA" id="ARBA00007261"/>
    </source>
</evidence>
<evidence type="ECO:0000256" key="5">
    <source>
        <dbReference type="ARBA" id="ARBA00023049"/>
    </source>
</evidence>
<keyword evidence="4" id="KW-0862">Zinc</keyword>
<dbReference type="GO" id="GO:0046872">
    <property type="term" value="F:metal ion binding"/>
    <property type="evidence" value="ECO:0007669"/>
    <property type="project" value="InterPro"/>
</dbReference>
<name>A0A2W7IPA1_9FLAO</name>
<evidence type="ECO:0000256" key="3">
    <source>
        <dbReference type="ARBA" id="ARBA00022801"/>
    </source>
</evidence>
<keyword evidence="5" id="KW-0482">Metalloprotease</keyword>
<protein>
    <submittedName>
        <fullName evidence="8">Putative Zn-dependent peptidase</fullName>
    </submittedName>
</protein>
<evidence type="ECO:0000259" key="7">
    <source>
        <dbReference type="Pfam" id="PF05193"/>
    </source>
</evidence>
<dbReference type="InterPro" id="IPR007863">
    <property type="entry name" value="Peptidase_M16_C"/>
</dbReference>
<feature type="domain" description="Peptidase M16 C-terminal" evidence="7">
    <location>
        <begin position="680"/>
        <end position="855"/>
    </location>
</feature>
<feature type="domain" description="Peptidase M16 C-terminal" evidence="7">
    <location>
        <begin position="191"/>
        <end position="370"/>
    </location>
</feature>
<accession>A0A2W7IPA1</accession>
<reference evidence="8 9" key="1">
    <citation type="submission" date="2018-06" db="EMBL/GenBank/DDBJ databases">
        <title>Genomic Encyclopedia of Archaeal and Bacterial Type Strains, Phase II (KMG-II): from individual species to whole genera.</title>
        <authorList>
            <person name="Goeker M."/>
        </authorList>
    </citation>
    <scope>NUCLEOTIDE SEQUENCE [LARGE SCALE GENOMIC DNA]</scope>
    <source>
        <strain evidence="8 9">DSM 15361</strain>
    </source>
</reference>
<keyword evidence="2" id="KW-0645">Protease</keyword>
<dbReference type="Pfam" id="PF05193">
    <property type="entry name" value="Peptidase_M16_C"/>
    <property type="match status" value="2"/>
</dbReference>
<dbReference type="Pfam" id="PF00675">
    <property type="entry name" value="Peptidase_M16"/>
    <property type="match status" value="1"/>
</dbReference>
<dbReference type="InterPro" id="IPR050626">
    <property type="entry name" value="Peptidase_M16"/>
</dbReference>
<dbReference type="EMBL" id="QKYV01000004">
    <property type="protein sequence ID" value="PZW40473.1"/>
    <property type="molecule type" value="Genomic_DNA"/>
</dbReference>
<dbReference type="Gene3D" id="3.30.830.10">
    <property type="entry name" value="Metalloenzyme, LuxS/M16 peptidase-like"/>
    <property type="match status" value="3"/>
</dbReference>
<dbReference type="PANTHER" id="PTHR43690">
    <property type="entry name" value="NARDILYSIN"/>
    <property type="match status" value="1"/>
</dbReference>
<dbReference type="GO" id="GO:0008237">
    <property type="term" value="F:metallopeptidase activity"/>
    <property type="evidence" value="ECO:0007669"/>
    <property type="project" value="UniProtKB-KW"/>
</dbReference>
<evidence type="ECO:0000259" key="6">
    <source>
        <dbReference type="Pfam" id="PF00675"/>
    </source>
</evidence>
<evidence type="ECO:0000256" key="2">
    <source>
        <dbReference type="ARBA" id="ARBA00022670"/>
    </source>
</evidence>
<evidence type="ECO:0000313" key="9">
    <source>
        <dbReference type="Proteomes" id="UP000249542"/>
    </source>
</evidence>
<organism evidence="8 9">
    <name type="scientific">Mesonia algae</name>
    <dbReference type="NCBI Taxonomy" id="213248"/>
    <lineage>
        <taxon>Bacteria</taxon>
        <taxon>Pseudomonadati</taxon>
        <taxon>Bacteroidota</taxon>
        <taxon>Flavobacteriia</taxon>
        <taxon>Flavobacteriales</taxon>
        <taxon>Flavobacteriaceae</taxon>
        <taxon>Mesonia</taxon>
    </lineage>
</organism>
<gene>
    <name evidence="8" type="ORF">LX95_01536</name>
</gene>
<dbReference type="InterPro" id="IPR011249">
    <property type="entry name" value="Metalloenz_LuxS/M16"/>
</dbReference>
<dbReference type="Proteomes" id="UP000249542">
    <property type="component" value="Unassembled WGS sequence"/>
</dbReference>
<dbReference type="GO" id="GO:0006508">
    <property type="term" value="P:proteolysis"/>
    <property type="evidence" value="ECO:0007669"/>
    <property type="project" value="UniProtKB-KW"/>
</dbReference>